<dbReference type="Proteomes" id="UP000805193">
    <property type="component" value="Unassembled WGS sequence"/>
</dbReference>
<keyword evidence="2" id="KW-1185">Reference proteome</keyword>
<organism evidence="1 2">
    <name type="scientific">Ixodes persulcatus</name>
    <name type="common">Taiga tick</name>
    <dbReference type="NCBI Taxonomy" id="34615"/>
    <lineage>
        <taxon>Eukaryota</taxon>
        <taxon>Metazoa</taxon>
        <taxon>Ecdysozoa</taxon>
        <taxon>Arthropoda</taxon>
        <taxon>Chelicerata</taxon>
        <taxon>Arachnida</taxon>
        <taxon>Acari</taxon>
        <taxon>Parasitiformes</taxon>
        <taxon>Ixodida</taxon>
        <taxon>Ixodoidea</taxon>
        <taxon>Ixodidae</taxon>
        <taxon>Ixodinae</taxon>
        <taxon>Ixodes</taxon>
    </lineage>
</organism>
<evidence type="ECO:0000313" key="2">
    <source>
        <dbReference type="Proteomes" id="UP000805193"/>
    </source>
</evidence>
<protein>
    <submittedName>
        <fullName evidence="1">Uncharacterized protein</fullName>
    </submittedName>
</protein>
<sequence length="181" mass="21033">MKFLFRIYDRLLRTHPAKTQILTTATVMLSSDLMTQKLVERRDSIDVQRAVRFFLVGLAYSGPTQRAWLILMDKRLVRSTGPVATVKKLVLDQLAFAPVSVFGFLGVLGVLQGRNMADIERSIREKYSTMMKTFYKLWPVAQIINFRYVPLPYRLLYANCVSLVWNTYTSWKANRFDPQEL</sequence>
<comment type="caution">
    <text evidence="1">The sequence shown here is derived from an EMBL/GenBank/DDBJ whole genome shotgun (WGS) entry which is preliminary data.</text>
</comment>
<dbReference type="EMBL" id="JABSTQ010010312">
    <property type="protein sequence ID" value="KAG0421856.1"/>
    <property type="molecule type" value="Genomic_DNA"/>
</dbReference>
<reference evidence="1 2" key="1">
    <citation type="journal article" date="2020" name="Cell">
        <title>Large-Scale Comparative Analyses of Tick Genomes Elucidate Their Genetic Diversity and Vector Capacities.</title>
        <authorList>
            <consortium name="Tick Genome and Microbiome Consortium (TIGMIC)"/>
            <person name="Jia N."/>
            <person name="Wang J."/>
            <person name="Shi W."/>
            <person name="Du L."/>
            <person name="Sun Y."/>
            <person name="Zhan W."/>
            <person name="Jiang J.F."/>
            <person name="Wang Q."/>
            <person name="Zhang B."/>
            <person name="Ji P."/>
            <person name="Bell-Sakyi L."/>
            <person name="Cui X.M."/>
            <person name="Yuan T.T."/>
            <person name="Jiang B.G."/>
            <person name="Yang W.F."/>
            <person name="Lam T.T."/>
            <person name="Chang Q.C."/>
            <person name="Ding S.J."/>
            <person name="Wang X.J."/>
            <person name="Zhu J.G."/>
            <person name="Ruan X.D."/>
            <person name="Zhao L."/>
            <person name="Wei J.T."/>
            <person name="Ye R.Z."/>
            <person name="Que T.C."/>
            <person name="Du C.H."/>
            <person name="Zhou Y.H."/>
            <person name="Cheng J.X."/>
            <person name="Dai P.F."/>
            <person name="Guo W.B."/>
            <person name="Han X.H."/>
            <person name="Huang E.J."/>
            <person name="Li L.F."/>
            <person name="Wei W."/>
            <person name="Gao Y.C."/>
            <person name="Liu J.Z."/>
            <person name="Shao H.Z."/>
            <person name="Wang X."/>
            <person name="Wang C.C."/>
            <person name="Yang T.C."/>
            <person name="Huo Q.B."/>
            <person name="Li W."/>
            <person name="Chen H.Y."/>
            <person name="Chen S.E."/>
            <person name="Zhou L.G."/>
            <person name="Ni X.B."/>
            <person name="Tian J.H."/>
            <person name="Sheng Y."/>
            <person name="Liu T."/>
            <person name="Pan Y.S."/>
            <person name="Xia L.Y."/>
            <person name="Li J."/>
            <person name="Zhao F."/>
            <person name="Cao W.C."/>
        </authorList>
    </citation>
    <scope>NUCLEOTIDE SEQUENCE [LARGE SCALE GENOMIC DNA]</scope>
    <source>
        <strain evidence="1">Iper-2018</strain>
    </source>
</reference>
<name>A0AC60PML8_IXOPE</name>
<evidence type="ECO:0000313" key="1">
    <source>
        <dbReference type="EMBL" id="KAG0421856.1"/>
    </source>
</evidence>
<gene>
    <name evidence="1" type="ORF">HPB47_002281</name>
</gene>
<accession>A0AC60PML8</accession>
<proteinExistence type="predicted"/>